<name>A0A0F9SGL4_9ZZZZ</name>
<dbReference type="AlphaFoldDB" id="A0A0F9SGL4"/>
<protein>
    <submittedName>
        <fullName evidence="2">Uncharacterized protein</fullName>
    </submittedName>
</protein>
<reference evidence="2" key="1">
    <citation type="journal article" date="2015" name="Nature">
        <title>Complex archaea that bridge the gap between prokaryotes and eukaryotes.</title>
        <authorList>
            <person name="Spang A."/>
            <person name="Saw J.H."/>
            <person name="Jorgensen S.L."/>
            <person name="Zaremba-Niedzwiedzka K."/>
            <person name="Martijn J."/>
            <person name="Lind A.E."/>
            <person name="van Eijk R."/>
            <person name="Schleper C."/>
            <person name="Guy L."/>
            <person name="Ettema T.J."/>
        </authorList>
    </citation>
    <scope>NUCLEOTIDE SEQUENCE</scope>
</reference>
<dbReference type="EMBL" id="LAZR01000508">
    <property type="protein sequence ID" value="KKN66204.1"/>
    <property type="molecule type" value="Genomic_DNA"/>
</dbReference>
<organism evidence="2">
    <name type="scientific">marine sediment metagenome</name>
    <dbReference type="NCBI Taxonomy" id="412755"/>
    <lineage>
        <taxon>unclassified sequences</taxon>
        <taxon>metagenomes</taxon>
        <taxon>ecological metagenomes</taxon>
    </lineage>
</organism>
<proteinExistence type="predicted"/>
<sequence>MPLIDDLKKKKVVGIREFAEELENLTSVDLDFQNFKVQSVVTDGNQRVINPPHDINIKCENFWIIGDVGRGKTTFFDKFYHFFCFREDINSPIQGLKTNITIELKNEESLKLNFTRLEKKRTIIRLDDLNESDSLDILKKKGIIDNYILKLNFIPETEDNDAIYNSDLNLTSFFELNKIFFLDNRDNLVLRRFSDIIKEQNELFRNILTQEFQLNHTILNLYRGIEKNEELLKNFQSFITNFNKIRDYINNLKVDNKLRELYTNKKKIQEKIFEQESKIKKFNQIKKFEDNYPSKKKGDKAFIKYLYINYEPLCPICSNIISMDSFQKRYNSDKCYLCGDSPYDYIEKEETIHAEDTVDESKIMDLKSLQYFLNNKKYELIKEKEKIEKNIKEYKQFTQPIDNEFKKIINQNYLDLTRPGFSIGEELNRKKELKNHYSELINSQKEILKDHEEKIDFLQHKKESLNKKIKILEKSYQTLKDKLNVKIKNIFKNFIKDLRSLWTKLTDEPLKTIVYDRNDDLLKIGAVSTSGNRFLFNLKSLKLKKEERHFSHSQSNALRFAIHFSLIKNLFERYKKFPLKTIFIDAPPSGIKERLYKIIKEDFVNKLDFQFIIFSKEKEEPFLDWNEKEFLPYESGFFKIKSREGQKLISEFW</sequence>
<gene>
    <name evidence="2" type="ORF">LCGC14_0474040</name>
</gene>
<comment type="caution">
    <text evidence="2">The sequence shown here is derived from an EMBL/GenBank/DDBJ whole genome shotgun (WGS) entry which is preliminary data.</text>
</comment>
<evidence type="ECO:0000256" key="1">
    <source>
        <dbReference type="SAM" id="Coils"/>
    </source>
</evidence>
<evidence type="ECO:0000313" key="2">
    <source>
        <dbReference type="EMBL" id="KKN66204.1"/>
    </source>
</evidence>
<feature type="coiled-coil region" evidence="1">
    <location>
        <begin position="441"/>
        <end position="482"/>
    </location>
</feature>
<keyword evidence="1" id="KW-0175">Coiled coil</keyword>
<accession>A0A0F9SGL4</accession>